<keyword evidence="1" id="KW-0472">Membrane</keyword>
<keyword evidence="3" id="KW-1185">Reference proteome</keyword>
<reference evidence="2 3" key="1">
    <citation type="submission" date="2018-08" db="EMBL/GenBank/DDBJ databases">
        <title>Genome sequence of Methylocystis hirsuta CSC1, a methanotroph able to accumulate PHAs.</title>
        <authorList>
            <person name="Bordel S."/>
            <person name="Rodriguez E."/>
            <person name="Gancedo J."/>
            <person name="Munoz R."/>
        </authorList>
    </citation>
    <scope>NUCLEOTIDE SEQUENCE [LARGE SCALE GENOMIC DNA]</scope>
    <source>
        <strain evidence="2 3">CSC1</strain>
    </source>
</reference>
<dbReference type="AlphaFoldDB" id="A0A3M9XKA1"/>
<feature type="transmembrane region" description="Helical" evidence="1">
    <location>
        <begin position="12"/>
        <end position="34"/>
    </location>
</feature>
<dbReference type="EMBL" id="QWDD01000001">
    <property type="protein sequence ID" value="RNJ48629.1"/>
    <property type="molecule type" value="Genomic_DNA"/>
</dbReference>
<name>A0A3M9XKA1_9HYPH</name>
<dbReference type="Proteomes" id="UP000268623">
    <property type="component" value="Unassembled WGS sequence"/>
</dbReference>
<sequence length="208" mass="22130">MKRIGRDGFTLLELLLAISLVSLITATIMGGVHLGRRSWESGRASEALDEIESAVRAASWIIGKSFVVNPDQVPPGGSDPPPIFLGSANKCRVVMLSEGGAQWGGLIVAEIAVDTGPDGDELAVWTKVYRPHEGLAPARETMRKTVILQGLAGLEISYFGAEQKGQAPAWSGGWRSTDGLPALVSLKISAKRFGRVIEVASTVAIRQQ</sequence>
<comment type="caution">
    <text evidence="2">The sequence shown here is derived from an EMBL/GenBank/DDBJ whole genome shotgun (WGS) entry which is preliminary data.</text>
</comment>
<dbReference type="InterPro" id="IPR012902">
    <property type="entry name" value="N_methyl_site"/>
</dbReference>
<dbReference type="NCBIfam" id="TIGR02532">
    <property type="entry name" value="IV_pilin_GFxxxE"/>
    <property type="match status" value="1"/>
</dbReference>
<evidence type="ECO:0000313" key="3">
    <source>
        <dbReference type="Proteomes" id="UP000268623"/>
    </source>
</evidence>
<proteinExistence type="predicted"/>
<keyword evidence="1" id="KW-1133">Transmembrane helix</keyword>
<organism evidence="2 3">
    <name type="scientific">Methylocystis hirsuta</name>
    <dbReference type="NCBI Taxonomy" id="369798"/>
    <lineage>
        <taxon>Bacteria</taxon>
        <taxon>Pseudomonadati</taxon>
        <taxon>Pseudomonadota</taxon>
        <taxon>Alphaproteobacteria</taxon>
        <taxon>Hyphomicrobiales</taxon>
        <taxon>Methylocystaceae</taxon>
        <taxon>Methylocystis</taxon>
    </lineage>
</organism>
<gene>
    <name evidence="2" type="ORF">D1O30_02275</name>
</gene>
<evidence type="ECO:0000313" key="2">
    <source>
        <dbReference type="EMBL" id="RNJ48629.1"/>
    </source>
</evidence>
<evidence type="ECO:0000256" key="1">
    <source>
        <dbReference type="SAM" id="Phobius"/>
    </source>
</evidence>
<dbReference type="RefSeq" id="WP_123174627.1">
    <property type="nucleotide sequence ID" value="NZ_QWDD01000001.1"/>
</dbReference>
<keyword evidence="1" id="KW-0812">Transmembrane</keyword>
<protein>
    <submittedName>
        <fullName evidence="2">Prepilin-type N-terminal cleavage/methylation domain-containing protein</fullName>
    </submittedName>
</protein>
<dbReference type="OrthoDB" id="8456192at2"/>
<accession>A0A3M9XKA1</accession>